<dbReference type="PROSITE" id="PS00584">
    <property type="entry name" value="PFKB_KINASES_2"/>
    <property type="match status" value="1"/>
</dbReference>
<name>A0A1I2T3R6_9ACTN</name>
<protein>
    <submittedName>
        <fullName evidence="6">Sugar or nucleoside kinase, ribokinase family</fullName>
    </submittedName>
    <submittedName>
        <fullName evidence="5">Sugar/nucleoside kinase (Ribokinase family)</fullName>
    </submittedName>
</protein>
<evidence type="ECO:0000313" key="8">
    <source>
        <dbReference type="Proteomes" id="UP000533017"/>
    </source>
</evidence>
<keyword evidence="8" id="KW-1185">Reference proteome</keyword>
<dbReference type="Pfam" id="PF00294">
    <property type="entry name" value="PfkB"/>
    <property type="match status" value="1"/>
</dbReference>
<evidence type="ECO:0000256" key="2">
    <source>
        <dbReference type="ARBA" id="ARBA00022777"/>
    </source>
</evidence>
<evidence type="ECO:0000313" key="6">
    <source>
        <dbReference type="EMBL" id="SFG59623.1"/>
    </source>
</evidence>
<proteinExistence type="predicted"/>
<evidence type="ECO:0000259" key="4">
    <source>
        <dbReference type="Pfam" id="PF00294"/>
    </source>
</evidence>
<dbReference type="AlphaFoldDB" id="A0A1I2T3R6"/>
<dbReference type="Proteomes" id="UP000199052">
    <property type="component" value="Unassembled WGS sequence"/>
</dbReference>
<evidence type="ECO:0000256" key="1">
    <source>
        <dbReference type="ARBA" id="ARBA00022679"/>
    </source>
</evidence>
<dbReference type="Proteomes" id="UP000533017">
    <property type="component" value="Unassembled WGS sequence"/>
</dbReference>
<reference evidence="5 8" key="2">
    <citation type="submission" date="2020-07" db="EMBL/GenBank/DDBJ databases">
        <title>Sequencing the genomes of 1000 actinobacteria strains.</title>
        <authorList>
            <person name="Klenk H.-P."/>
        </authorList>
    </citation>
    <scope>NUCLEOTIDE SEQUENCE [LARGE SCALE GENOMIC DNA]</scope>
    <source>
        <strain evidence="5 8">DSM 45117</strain>
    </source>
</reference>
<evidence type="ECO:0000256" key="3">
    <source>
        <dbReference type="SAM" id="MobiDB-lite"/>
    </source>
</evidence>
<dbReference type="EMBL" id="JACBZA010000001">
    <property type="protein sequence ID" value="NYH82927.1"/>
    <property type="molecule type" value="Genomic_DNA"/>
</dbReference>
<evidence type="ECO:0000313" key="7">
    <source>
        <dbReference type="Proteomes" id="UP000199052"/>
    </source>
</evidence>
<dbReference type="GO" id="GO:0016301">
    <property type="term" value="F:kinase activity"/>
    <property type="evidence" value="ECO:0007669"/>
    <property type="project" value="UniProtKB-KW"/>
</dbReference>
<feature type="domain" description="Carbohydrate kinase PfkB" evidence="4">
    <location>
        <begin position="38"/>
        <end position="321"/>
    </location>
</feature>
<sequence>MTNGEAFPGQSPGDPRGRSADRPEGAPPVERPEVDLFCVGTLFFDLVLAGMDAMPDAGAEVWAKERAVSPGGVANRAVAAARLGLRTGLAGEVGTDLFGDHLWQTLHGVGNLDLRWTSRSPDVQTTLTVSVALDGDRRFLSHGEPTWPGETMLTPERLPRARAAQVGLEAGIPDWARHLRAEGTLLFGGVGWDPSGQWSAEVLDSLAQFDAFVCNTTEAMAYTRTDTPTGALRQLAERVPLAVVTDGHRGALAVDGTSGEFVNAAPVTSRAVDPTGAGDTFFAGFAFATLAGWPLRQRLLFANLCASQSVRGLGGAVSAPTWDDLGAWFDATDRPTQGAAFGFLGPELARRRSTSS</sequence>
<dbReference type="InterPro" id="IPR002173">
    <property type="entry name" value="Carboh/pur_kinase_PfkB_CS"/>
</dbReference>
<dbReference type="Gene3D" id="3.40.1190.20">
    <property type="match status" value="1"/>
</dbReference>
<dbReference type="InterPro" id="IPR029056">
    <property type="entry name" value="Ribokinase-like"/>
</dbReference>
<dbReference type="PANTHER" id="PTHR10584">
    <property type="entry name" value="SUGAR KINASE"/>
    <property type="match status" value="1"/>
</dbReference>
<keyword evidence="2 6" id="KW-0418">Kinase</keyword>
<feature type="region of interest" description="Disordered" evidence="3">
    <location>
        <begin position="1"/>
        <end position="31"/>
    </location>
</feature>
<keyword evidence="1" id="KW-0808">Transferase</keyword>
<feature type="compositionally biased region" description="Basic and acidic residues" evidence="3">
    <location>
        <begin position="15"/>
        <end position="31"/>
    </location>
</feature>
<dbReference type="InterPro" id="IPR011611">
    <property type="entry name" value="PfkB_dom"/>
</dbReference>
<organism evidence="6 7">
    <name type="scientific">Actinopolymorpha cephalotaxi</name>
    <dbReference type="NCBI Taxonomy" id="504797"/>
    <lineage>
        <taxon>Bacteria</taxon>
        <taxon>Bacillati</taxon>
        <taxon>Actinomycetota</taxon>
        <taxon>Actinomycetes</taxon>
        <taxon>Propionibacteriales</taxon>
        <taxon>Actinopolymorphaceae</taxon>
        <taxon>Actinopolymorpha</taxon>
    </lineage>
</organism>
<dbReference type="RefSeq" id="WP_175542517.1">
    <property type="nucleotide sequence ID" value="NZ_FOOI01000007.1"/>
</dbReference>
<gene>
    <name evidence="5" type="ORF">FHR37_001778</name>
    <name evidence="6" type="ORF">SAMN05421678_10734</name>
</gene>
<accession>A0A1I2T3R6</accession>
<dbReference type="SUPFAM" id="SSF53613">
    <property type="entry name" value="Ribokinase-like"/>
    <property type="match status" value="1"/>
</dbReference>
<dbReference type="EMBL" id="FOOI01000007">
    <property type="protein sequence ID" value="SFG59623.1"/>
    <property type="molecule type" value="Genomic_DNA"/>
</dbReference>
<evidence type="ECO:0000313" key="5">
    <source>
        <dbReference type="EMBL" id="NYH82927.1"/>
    </source>
</evidence>
<reference evidence="6 7" key="1">
    <citation type="submission" date="2016-10" db="EMBL/GenBank/DDBJ databases">
        <authorList>
            <person name="de Groot N.N."/>
        </authorList>
    </citation>
    <scope>NUCLEOTIDE SEQUENCE [LARGE SCALE GENOMIC DNA]</scope>
    <source>
        <strain evidence="6 7">CPCC 202808</strain>
    </source>
</reference>
<dbReference type="PANTHER" id="PTHR10584:SF166">
    <property type="entry name" value="RIBOKINASE"/>
    <property type="match status" value="1"/>
</dbReference>
<dbReference type="STRING" id="504797.SAMN05421678_10734"/>